<accession>A0A9K3IXS7</accession>
<gene>
    <name evidence="1" type="ORF">HanXRQr2_Chr05g0203161</name>
</gene>
<reference evidence="1" key="2">
    <citation type="submission" date="2020-06" db="EMBL/GenBank/DDBJ databases">
        <title>Helianthus annuus Genome sequencing and assembly Release 2.</title>
        <authorList>
            <person name="Gouzy J."/>
            <person name="Langlade N."/>
            <person name="Munos S."/>
        </authorList>
    </citation>
    <scope>NUCLEOTIDE SEQUENCE</scope>
    <source>
        <tissue evidence="1">Leaves</tissue>
    </source>
</reference>
<reference evidence="1" key="1">
    <citation type="journal article" date="2017" name="Nature">
        <title>The sunflower genome provides insights into oil metabolism, flowering and Asterid evolution.</title>
        <authorList>
            <person name="Badouin H."/>
            <person name="Gouzy J."/>
            <person name="Grassa C.J."/>
            <person name="Murat F."/>
            <person name="Staton S.E."/>
            <person name="Cottret L."/>
            <person name="Lelandais-Briere C."/>
            <person name="Owens G.L."/>
            <person name="Carrere S."/>
            <person name="Mayjonade B."/>
            <person name="Legrand L."/>
            <person name="Gill N."/>
            <person name="Kane N.C."/>
            <person name="Bowers J.E."/>
            <person name="Hubner S."/>
            <person name="Bellec A."/>
            <person name="Berard A."/>
            <person name="Berges H."/>
            <person name="Blanchet N."/>
            <person name="Boniface M.C."/>
            <person name="Brunel D."/>
            <person name="Catrice O."/>
            <person name="Chaidir N."/>
            <person name="Claudel C."/>
            <person name="Donnadieu C."/>
            <person name="Faraut T."/>
            <person name="Fievet G."/>
            <person name="Helmstetter N."/>
            <person name="King M."/>
            <person name="Knapp S.J."/>
            <person name="Lai Z."/>
            <person name="Le Paslier M.C."/>
            <person name="Lippi Y."/>
            <person name="Lorenzon L."/>
            <person name="Mandel J.R."/>
            <person name="Marage G."/>
            <person name="Marchand G."/>
            <person name="Marquand E."/>
            <person name="Bret-Mestries E."/>
            <person name="Morien E."/>
            <person name="Nambeesan S."/>
            <person name="Nguyen T."/>
            <person name="Pegot-Espagnet P."/>
            <person name="Pouilly N."/>
            <person name="Raftis F."/>
            <person name="Sallet E."/>
            <person name="Schiex T."/>
            <person name="Thomas J."/>
            <person name="Vandecasteele C."/>
            <person name="Vares D."/>
            <person name="Vear F."/>
            <person name="Vautrin S."/>
            <person name="Crespi M."/>
            <person name="Mangin B."/>
            <person name="Burke J.M."/>
            <person name="Salse J."/>
            <person name="Munos S."/>
            <person name="Vincourt P."/>
            <person name="Rieseberg L.H."/>
            <person name="Langlade N.B."/>
        </authorList>
    </citation>
    <scope>NUCLEOTIDE SEQUENCE</scope>
    <source>
        <tissue evidence="1">Leaves</tissue>
    </source>
</reference>
<evidence type="ECO:0000313" key="2">
    <source>
        <dbReference type="Proteomes" id="UP000215914"/>
    </source>
</evidence>
<dbReference type="AlphaFoldDB" id="A0A9K3IXS7"/>
<dbReference type="Proteomes" id="UP000215914">
    <property type="component" value="Unassembled WGS sequence"/>
</dbReference>
<protein>
    <submittedName>
        <fullName evidence="1">Uncharacterized protein</fullName>
    </submittedName>
</protein>
<comment type="caution">
    <text evidence="1">The sequence shown here is derived from an EMBL/GenBank/DDBJ whole genome shotgun (WGS) entry which is preliminary data.</text>
</comment>
<organism evidence="1 2">
    <name type="scientific">Helianthus annuus</name>
    <name type="common">Common sunflower</name>
    <dbReference type="NCBI Taxonomy" id="4232"/>
    <lineage>
        <taxon>Eukaryota</taxon>
        <taxon>Viridiplantae</taxon>
        <taxon>Streptophyta</taxon>
        <taxon>Embryophyta</taxon>
        <taxon>Tracheophyta</taxon>
        <taxon>Spermatophyta</taxon>
        <taxon>Magnoliopsida</taxon>
        <taxon>eudicotyledons</taxon>
        <taxon>Gunneridae</taxon>
        <taxon>Pentapetalae</taxon>
        <taxon>asterids</taxon>
        <taxon>campanulids</taxon>
        <taxon>Asterales</taxon>
        <taxon>Asteraceae</taxon>
        <taxon>Asteroideae</taxon>
        <taxon>Heliantheae alliance</taxon>
        <taxon>Heliantheae</taxon>
        <taxon>Helianthus</taxon>
    </lineage>
</organism>
<dbReference type="EMBL" id="MNCJ02000320">
    <property type="protein sequence ID" value="KAF5804948.1"/>
    <property type="molecule type" value="Genomic_DNA"/>
</dbReference>
<name>A0A9K3IXS7_HELAN</name>
<dbReference type="Gramene" id="mRNA:HanXRQr2_Chr05g0203161">
    <property type="protein sequence ID" value="CDS:HanXRQr2_Chr05g0203161.1"/>
    <property type="gene ID" value="HanXRQr2_Chr05g0203161"/>
</dbReference>
<proteinExistence type="predicted"/>
<evidence type="ECO:0000313" key="1">
    <source>
        <dbReference type="EMBL" id="KAF5804948.1"/>
    </source>
</evidence>
<sequence>MPHMVFNLESCHHYYDNGFHIIQLTNTIRNDSKSLFILRPKKVAELKEETTLDRILIFDSKAF</sequence>
<keyword evidence="2" id="KW-1185">Reference proteome</keyword>